<feature type="signal peptide" evidence="1">
    <location>
        <begin position="1"/>
        <end position="21"/>
    </location>
</feature>
<gene>
    <name evidence="3" type="ORF">SAMN02745196_01576</name>
</gene>
<feature type="domain" description="YhfM-like" evidence="2">
    <location>
        <begin position="42"/>
        <end position="146"/>
    </location>
</feature>
<dbReference type="Proteomes" id="UP000184526">
    <property type="component" value="Unassembled WGS sequence"/>
</dbReference>
<evidence type="ECO:0000259" key="2">
    <source>
        <dbReference type="Pfam" id="PF26353"/>
    </source>
</evidence>
<evidence type="ECO:0000256" key="1">
    <source>
        <dbReference type="SAM" id="SignalP"/>
    </source>
</evidence>
<organism evidence="3 4">
    <name type="scientific">Clostridium collagenovorans DSM 3089</name>
    <dbReference type="NCBI Taxonomy" id="1121306"/>
    <lineage>
        <taxon>Bacteria</taxon>
        <taxon>Bacillati</taxon>
        <taxon>Bacillota</taxon>
        <taxon>Clostridia</taxon>
        <taxon>Eubacteriales</taxon>
        <taxon>Clostridiaceae</taxon>
        <taxon>Clostridium</taxon>
    </lineage>
</organism>
<reference evidence="3 4" key="1">
    <citation type="submission" date="2016-11" db="EMBL/GenBank/DDBJ databases">
        <authorList>
            <person name="Jaros S."/>
            <person name="Januszkiewicz K."/>
            <person name="Wedrychowicz H."/>
        </authorList>
    </citation>
    <scope>NUCLEOTIDE SEQUENCE [LARGE SCALE GENOMIC DNA]</scope>
    <source>
        <strain evidence="3 4">DSM 3089</strain>
    </source>
</reference>
<feature type="chain" id="PRO_5039694000" description="YhfM-like domain-containing protein" evidence="1">
    <location>
        <begin position="22"/>
        <end position="276"/>
    </location>
</feature>
<dbReference type="STRING" id="1121306.SAMN02745196_01576"/>
<dbReference type="OrthoDB" id="1931871at2"/>
<dbReference type="Pfam" id="PF26353">
    <property type="entry name" value="YhfM"/>
    <property type="match status" value="1"/>
</dbReference>
<dbReference type="EMBL" id="FQXP01000005">
    <property type="protein sequence ID" value="SHH82949.1"/>
    <property type="molecule type" value="Genomic_DNA"/>
</dbReference>
<protein>
    <recommendedName>
        <fullName evidence="2">YhfM-like domain-containing protein</fullName>
    </recommendedName>
</protein>
<name>A0A1M5W5S7_9CLOT</name>
<sequence length="276" mass="31398">MKKIVTIFLAIAIAMSMTGCSVSDTIKTKLGFRNEDFEYIKEGNAKKIVIQSNRDKGFKFVLTDVAAIKQMYDILASGKEVGTKSTLEPDYIFEIYEKGGKVHKYNYIAGIDKNDGANFYGDDKSYIVSSRLDNDVLKHFSNIRKPKYFEEVYHGSIISTMKEDFAKAKSDNIQIGSVGVDISEDLSISKFILSTELVKLNELLRQEFKNAELAQEGKEYDTLVHVITEGYKTDVYKAKISITKDKKLKEHVYYVWCKNKSGAWETSITTEKPKDF</sequence>
<dbReference type="InterPro" id="IPR058780">
    <property type="entry name" value="YhfM-like_dom"/>
</dbReference>
<dbReference type="PROSITE" id="PS51257">
    <property type="entry name" value="PROKAR_LIPOPROTEIN"/>
    <property type="match status" value="1"/>
</dbReference>
<keyword evidence="4" id="KW-1185">Reference proteome</keyword>
<keyword evidence="1" id="KW-0732">Signal</keyword>
<dbReference type="AlphaFoldDB" id="A0A1M5W5S7"/>
<evidence type="ECO:0000313" key="3">
    <source>
        <dbReference type="EMBL" id="SHH82949.1"/>
    </source>
</evidence>
<dbReference type="RefSeq" id="WP_072831471.1">
    <property type="nucleotide sequence ID" value="NZ_FQXP01000005.1"/>
</dbReference>
<accession>A0A1M5W5S7</accession>
<proteinExistence type="predicted"/>
<evidence type="ECO:0000313" key="4">
    <source>
        <dbReference type="Proteomes" id="UP000184526"/>
    </source>
</evidence>